<protein>
    <recommendedName>
        <fullName evidence="3">Glycosyltransferase 2-like domain-containing protein</fullName>
    </recommendedName>
</protein>
<dbReference type="InterPro" id="IPR001173">
    <property type="entry name" value="Glyco_trans_2-like"/>
</dbReference>
<evidence type="ECO:0000313" key="4">
    <source>
        <dbReference type="EMBL" id="KRM77910.1"/>
    </source>
</evidence>
<dbReference type="PANTHER" id="PTHR22916">
    <property type="entry name" value="GLYCOSYLTRANSFERASE"/>
    <property type="match status" value="1"/>
</dbReference>
<evidence type="ECO:0000256" key="1">
    <source>
        <dbReference type="ARBA" id="ARBA00022676"/>
    </source>
</evidence>
<dbReference type="AlphaFoldDB" id="A0A0R2BPX2"/>
<dbReference type="Proteomes" id="UP000051845">
    <property type="component" value="Unassembled WGS sequence"/>
</dbReference>
<evidence type="ECO:0000256" key="2">
    <source>
        <dbReference type="ARBA" id="ARBA00022679"/>
    </source>
</evidence>
<dbReference type="GO" id="GO:0016757">
    <property type="term" value="F:glycosyltransferase activity"/>
    <property type="evidence" value="ECO:0007669"/>
    <property type="project" value="UniProtKB-KW"/>
</dbReference>
<evidence type="ECO:0000313" key="5">
    <source>
        <dbReference type="Proteomes" id="UP000051845"/>
    </source>
</evidence>
<sequence>MKNKQLTIVIAAYNIAGALSRAVDSLGVCLNNDAVEILIINDGSTDGTQQIADQLSAKYTNLTNYHKSNGGLSSARNFGNQLATAAYITFMDGDDYLLPDAASSLMAALTRFKPDMLCFGYAKVAEDGTQLSTHVLHRAGHAIDALTNDELVDAILTRDDEPVAGYLPTKIIRHALISNLAFRDMQYEDMPFVFELMARHQLDTIYINQVLYAYVQRPESITHAYTVQSVTDKLTGLELVQQSLTQMATDGKRLSANWRRSLISVLWLASVNRRSLRSGRVARQILTEYKRFDLLDKGRTFPTRYLKMKTLFYYWNSRWIARKETDNG</sequence>
<dbReference type="SUPFAM" id="SSF53448">
    <property type="entry name" value="Nucleotide-diphospho-sugar transferases"/>
    <property type="match status" value="1"/>
</dbReference>
<reference evidence="4 5" key="1">
    <citation type="journal article" date="2015" name="Genome Announc.">
        <title>Expanding the biotechnology potential of lactobacilli through comparative genomics of 213 strains and associated genera.</title>
        <authorList>
            <person name="Sun Z."/>
            <person name="Harris H.M."/>
            <person name="McCann A."/>
            <person name="Guo C."/>
            <person name="Argimon S."/>
            <person name="Zhang W."/>
            <person name="Yang X."/>
            <person name="Jeffery I.B."/>
            <person name="Cooney J.C."/>
            <person name="Kagawa T.F."/>
            <person name="Liu W."/>
            <person name="Song Y."/>
            <person name="Salvetti E."/>
            <person name="Wrobel A."/>
            <person name="Rasinkangas P."/>
            <person name="Parkhill J."/>
            <person name="Rea M.C."/>
            <person name="O'Sullivan O."/>
            <person name="Ritari J."/>
            <person name="Douillard F.P."/>
            <person name="Paul Ross R."/>
            <person name="Yang R."/>
            <person name="Briner A.E."/>
            <person name="Felis G.E."/>
            <person name="de Vos W.M."/>
            <person name="Barrangou R."/>
            <person name="Klaenhammer T.R."/>
            <person name="Caufield P.W."/>
            <person name="Cui Y."/>
            <person name="Zhang H."/>
            <person name="O'Toole P.W."/>
        </authorList>
    </citation>
    <scope>NUCLEOTIDE SEQUENCE [LARGE SCALE GENOMIC DNA]</scope>
    <source>
        <strain evidence="4 5">DSM 20515</strain>
    </source>
</reference>
<accession>A0A0R2BPX2</accession>
<dbReference type="Gene3D" id="3.90.550.10">
    <property type="entry name" value="Spore Coat Polysaccharide Biosynthesis Protein SpsA, Chain A"/>
    <property type="match status" value="1"/>
</dbReference>
<name>A0A0R2BPX2_SECCO</name>
<proteinExistence type="predicted"/>
<gene>
    <name evidence="4" type="ORF">FC82_GL001799</name>
</gene>
<dbReference type="EMBL" id="AYYR01000004">
    <property type="protein sequence ID" value="KRM77910.1"/>
    <property type="molecule type" value="Genomic_DNA"/>
</dbReference>
<comment type="caution">
    <text evidence="4">The sequence shown here is derived from an EMBL/GenBank/DDBJ whole genome shotgun (WGS) entry which is preliminary data.</text>
</comment>
<dbReference type="RefSeq" id="WP_056995931.1">
    <property type="nucleotide sequence ID" value="NZ_AYYR01000004.1"/>
</dbReference>
<dbReference type="PATRIC" id="fig|1423733.4.peg.1895"/>
<keyword evidence="2" id="KW-0808">Transferase</keyword>
<dbReference type="InterPro" id="IPR029044">
    <property type="entry name" value="Nucleotide-diphossugar_trans"/>
</dbReference>
<dbReference type="CDD" id="cd00761">
    <property type="entry name" value="Glyco_tranf_GTA_type"/>
    <property type="match status" value="1"/>
</dbReference>
<feature type="domain" description="Glycosyltransferase 2-like" evidence="3">
    <location>
        <begin position="7"/>
        <end position="134"/>
    </location>
</feature>
<keyword evidence="1" id="KW-0328">Glycosyltransferase</keyword>
<dbReference type="PANTHER" id="PTHR22916:SF51">
    <property type="entry name" value="GLYCOSYLTRANSFERASE EPSH-RELATED"/>
    <property type="match status" value="1"/>
</dbReference>
<evidence type="ECO:0000259" key="3">
    <source>
        <dbReference type="Pfam" id="PF00535"/>
    </source>
</evidence>
<organism evidence="4 5">
    <name type="scientific">Secundilactobacillus collinoides DSM 20515 = JCM 1123</name>
    <dbReference type="NCBI Taxonomy" id="1423733"/>
    <lineage>
        <taxon>Bacteria</taxon>
        <taxon>Bacillati</taxon>
        <taxon>Bacillota</taxon>
        <taxon>Bacilli</taxon>
        <taxon>Lactobacillales</taxon>
        <taxon>Lactobacillaceae</taxon>
        <taxon>Secundilactobacillus</taxon>
    </lineage>
</organism>
<dbReference type="Pfam" id="PF00535">
    <property type="entry name" value="Glycos_transf_2"/>
    <property type="match status" value="1"/>
</dbReference>